<evidence type="ECO:0000256" key="5">
    <source>
        <dbReference type="ARBA" id="ARBA00029440"/>
    </source>
</evidence>
<dbReference type="PROSITE" id="PS51171">
    <property type="entry name" value="PREPHENATE_DEHYDR_3"/>
    <property type="match status" value="1"/>
</dbReference>
<dbReference type="InterPro" id="IPR018528">
    <property type="entry name" value="Preph_deHydtase_CS"/>
</dbReference>
<proteinExistence type="predicted"/>
<dbReference type="SUPFAM" id="SSF55021">
    <property type="entry name" value="ACT-like"/>
    <property type="match status" value="1"/>
</dbReference>
<evidence type="ECO:0000313" key="7">
    <source>
        <dbReference type="EMBL" id="APA32586.1"/>
    </source>
</evidence>
<dbReference type="CDD" id="cd04905">
    <property type="entry name" value="ACT_CM-PDT"/>
    <property type="match status" value="1"/>
</dbReference>
<feature type="domain" description="Prephenate dehydratase" evidence="6">
    <location>
        <begin position="133"/>
        <end position="313"/>
    </location>
</feature>
<dbReference type="InterPro" id="IPR045865">
    <property type="entry name" value="ACT-like_dom_sf"/>
</dbReference>
<sequence length="433" mass="48214">MGKRFSDICESLPLVTLWSICLGLPGKHINYRPMAMALRCAYLPTREAQSLRSWDDSPRSCKLTRFAVTSELRTTRKTKPVFDPVKLPTVQRSDELLDRLERIYKEGMLGSNDVLLPMEPLWAGPVFKGKPMRVAYQGVRGSYCQEAAVRAFQRCDALPCEGAMDSAFEALESNDADRAVVPVENSLDGVIERNYDLMLRHPDLHVVGELLLPINHCLLAVRGMAKRRSLKTVVSHPQALAHCQQRLTALGVEVEVEAVDNAASAARFVAENRIDDTAVIGSQIAAREYGLEVVEEEIQDDSSNTTRFLILGKPNNKIKNSSALRGSKTTVAFALKEGTADLFKALSIFAVRDITVTKIESRPQRQKPLRMVTSEEQEGNSSKCYFEYVFFVDLEAPATDDNPDSLQRGLEQLRQISSFVRIVGSYSTISIVS</sequence>
<organism evidence="7">
    <name type="scientific">Pinus pinaster</name>
    <name type="common">Maritime pine</name>
    <dbReference type="NCBI Taxonomy" id="71647"/>
    <lineage>
        <taxon>Eukaryota</taxon>
        <taxon>Viridiplantae</taxon>
        <taxon>Streptophyta</taxon>
        <taxon>Embryophyta</taxon>
        <taxon>Tracheophyta</taxon>
        <taxon>Spermatophyta</taxon>
        <taxon>Pinopsida</taxon>
        <taxon>Pinidae</taxon>
        <taxon>Conifers I</taxon>
        <taxon>Pinales</taxon>
        <taxon>Pinaceae</taxon>
        <taxon>Pinus</taxon>
        <taxon>Pinus subgen. Pinus</taxon>
    </lineage>
</organism>
<dbReference type="Gene3D" id="3.40.190.10">
    <property type="entry name" value="Periplasmic binding protein-like II"/>
    <property type="match status" value="2"/>
</dbReference>
<keyword evidence="3" id="KW-0584">Phenylalanine biosynthesis</keyword>
<accession>A0A1I9WKA4</accession>
<keyword evidence="4" id="KW-0456">Lyase</keyword>
<evidence type="ECO:0000256" key="4">
    <source>
        <dbReference type="ARBA" id="ARBA00023239"/>
    </source>
</evidence>
<dbReference type="Pfam" id="PF00800">
    <property type="entry name" value="PDT"/>
    <property type="match status" value="1"/>
</dbReference>
<dbReference type="GO" id="GO:0047769">
    <property type="term" value="F:arogenate dehydratase activity"/>
    <property type="evidence" value="ECO:0007669"/>
    <property type="project" value="TreeGrafter"/>
</dbReference>
<protein>
    <submittedName>
        <fullName evidence="7">Arogenate dehydratase</fullName>
    </submittedName>
</protein>
<dbReference type="EMBL" id="KX010927">
    <property type="protein sequence ID" value="APA32586.1"/>
    <property type="molecule type" value="Genomic_DNA"/>
</dbReference>
<keyword evidence="2" id="KW-0057">Aromatic amino acid biosynthesis</keyword>
<evidence type="ECO:0000256" key="3">
    <source>
        <dbReference type="ARBA" id="ARBA00023222"/>
    </source>
</evidence>
<dbReference type="CDD" id="cd13631">
    <property type="entry name" value="PBP2_Ct-PDT_like"/>
    <property type="match status" value="1"/>
</dbReference>
<dbReference type="Gene3D" id="3.30.70.260">
    <property type="match status" value="1"/>
</dbReference>
<keyword evidence="1" id="KW-0028">Amino-acid biosynthesis</keyword>
<evidence type="ECO:0000256" key="1">
    <source>
        <dbReference type="ARBA" id="ARBA00022605"/>
    </source>
</evidence>
<dbReference type="PROSITE" id="PS00858">
    <property type="entry name" value="PREPHENATE_DEHYDR_2"/>
    <property type="match status" value="1"/>
</dbReference>
<dbReference type="PANTHER" id="PTHR21022:SF26">
    <property type="entry name" value="AROGENATE DEHYDRATASE_PREPHENATE DEHYDRATASE 2, CHLOROPLASTIC-LIKE"/>
    <property type="match status" value="1"/>
</dbReference>
<dbReference type="GO" id="GO:0004664">
    <property type="term" value="F:prephenate dehydratase activity"/>
    <property type="evidence" value="ECO:0007669"/>
    <property type="project" value="InterPro"/>
</dbReference>
<dbReference type="GO" id="GO:0009507">
    <property type="term" value="C:chloroplast"/>
    <property type="evidence" value="ECO:0007669"/>
    <property type="project" value="TreeGrafter"/>
</dbReference>
<dbReference type="PROSITE" id="PS00857">
    <property type="entry name" value="PREPHENATE_DEHYDR_1"/>
    <property type="match status" value="1"/>
</dbReference>
<dbReference type="PANTHER" id="PTHR21022">
    <property type="entry name" value="PREPHENATE DEHYDRATASE P PROTEIN"/>
    <property type="match status" value="1"/>
</dbReference>
<evidence type="ECO:0000259" key="6">
    <source>
        <dbReference type="PROSITE" id="PS51171"/>
    </source>
</evidence>
<comment type="pathway">
    <text evidence="5">Amino-acid biosynthesis.</text>
</comment>
<dbReference type="InterPro" id="IPR001086">
    <property type="entry name" value="Preph_deHydtase"/>
</dbReference>
<evidence type="ECO:0000256" key="2">
    <source>
        <dbReference type="ARBA" id="ARBA00023141"/>
    </source>
</evidence>
<dbReference type="GO" id="GO:0009094">
    <property type="term" value="P:L-phenylalanine biosynthetic process"/>
    <property type="evidence" value="ECO:0007669"/>
    <property type="project" value="UniProtKB-KW"/>
</dbReference>
<dbReference type="AlphaFoldDB" id="A0A1I9WKA4"/>
<dbReference type="SUPFAM" id="SSF53850">
    <property type="entry name" value="Periplasmic binding protein-like II"/>
    <property type="match status" value="1"/>
</dbReference>
<reference evidence="7" key="1">
    <citation type="submission" date="2016-03" db="EMBL/GenBank/DDBJ databases">
        <title>A small regulatory domain is essential for an ancient pathway of phenylalanine biosynthesis present in all plant lineages.</title>
        <authorList>
            <person name="De La Torre F."/>
            <person name="El-Azaz J."/>
            <person name="Avila C."/>
            <person name="Canovas F."/>
        </authorList>
    </citation>
    <scope>NUCLEOTIDE SEQUENCE</scope>
    <source>
        <strain evidence="7">PpADTE</strain>
    </source>
</reference>
<name>A0A1I9WKA4_PINPS</name>